<evidence type="ECO:0000313" key="1">
    <source>
        <dbReference type="EMBL" id="MBE0359117.1"/>
    </source>
</evidence>
<proteinExistence type="predicted"/>
<name>A0ABR9DXP5_9GAMM</name>
<keyword evidence="2" id="KW-1185">Reference proteome</keyword>
<evidence type="ECO:0000313" key="2">
    <source>
        <dbReference type="Proteomes" id="UP000648482"/>
    </source>
</evidence>
<comment type="caution">
    <text evidence="1">The sequence shown here is derived from an EMBL/GenBank/DDBJ whole genome shotgun (WGS) entry which is preliminary data.</text>
</comment>
<dbReference type="RefSeq" id="WP_193155370.1">
    <property type="nucleotide sequence ID" value="NZ_AQGU01000025.1"/>
</dbReference>
<sequence>MIKRDVVMPIELIQEIAQIVHKENYLILKEAFPSVEMQGSVFLSQEEAEALVDLAVIEKKKARLRFPYYDDEHPLYNENHEDSFDDIQMGIYEKTLYYVESAFKKNSFKHLL</sequence>
<dbReference type="Proteomes" id="UP000648482">
    <property type="component" value="Unassembled WGS sequence"/>
</dbReference>
<gene>
    <name evidence="1" type="ORF">PALI_a0325</name>
</gene>
<reference evidence="1 2" key="1">
    <citation type="submission" date="2015-06" db="EMBL/GenBank/DDBJ databases">
        <title>Genome sequence of Pseudoalteromonas aliena.</title>
        <authorList>
            <person name="Xie B.-B."/>
            <person name="Rong J.-C."/>
            <person name="Qin Q.-L."/>
            <person name="Zhang Y.-Z."/>
        </authorList>
    </citation>
    <scope>NUCLEOTIDE SEQUENCE [LARGE SCALE GENOMIC DNA]</scope>
    <source>
        <strain evidence="1 2">SW19</strain>
    </source>
</reference>
<protein>
    <submittedName>
        <fullName evidence="1">Uncharacterized protein</fullName>
    </submittedName>
</protein>
<accession>A0ABR9DXP5</accession>
<dbReference type="EMBL" id="AQGU01000025">
    <property type="protein sequence ID" value="MBE0359117.1"/>
    <property type="molecule type" value="Genomic_DNA"/>
</dbReference>
<organism evidence="1 2">
    <name type="scientific">Pseudoalteromonas aliena SW19</name>
    <dbReference type="NCBI Taxonomy" id="1314866"/>
    <lineage>
        <taxon>Bacteria</taxon>
        <taxon>Pseudomonadati</taxon>
        <taxon>Pseudomonadota</taxon>
        <taxon>Gammaproteobacteria</taxon>
        <taxon>Alteromonadales</taxon>
        <taxon>Pseudoalteromonadaceae</taxon>
        <taxon>Pseudoalteromonas</taxon>
    </lineage>
</organism>